<sequence>MKKAKTITDLNSAFHKRVVKLTQEYDYKQLQAQTFADYMVALVIAYEQENARLSSYEVGGDYLVNRGGD</sequence>
<protein>
    <submittedName>
        <fullName evidence="1">Uncharacterized protein</fullName>
    </submittedName>
</protein>
<comment type="caution">
    <text evidence="1">The sequence shown here is derived from an EMBL/GenBank/DDBJ whole genome shotgun (WGS) entry which is preliminary data.</text>
</comment>
<gene>
    <name evidence="1" type="ORF">FEZ33_01295</name>
</gene>
<dbReference type="Proteomes" id="UP000306420">
    <property type="component" value="Unassembled WGS sequence"/>
</dbReference>
<evidence type="ECO:0000313" key="1">
    <source>
        <dbReference type="EMBL" id="TLQ49296.1"/>
    </source>
</evidence>
<evidence type="ECO:0000313" key="2">
    <source>
        <dbReference type="Proteomes" id="UP000306420"/>
    </source>
</evidence>
<name>A0A5R9EG01_9LACT</name>
<organism evidence="1 2">
    <name type="scientific">Ruoffia tabacinasalis</name>
    <dbReference type="NCBI Taxonomy" id="87458"/>
    <lineage>
        <taxon>Bacteria</taxon>
        <taxon>Bacillati</taxon>
        <taxon>Bacillota</taxon>
        <taxon>Bacilli</taxon>
        <taxon>Lactobacillales</taxon>
        <taxon>Aerococcaceae</taxon>
        <taxon>Ruoffia</taxon>
    </lineage>
</organism>
<dbReference type="EMBL" id="VBSP01000002">
    <property type="protein sequence ID" value="TLQ49296.1"/>
    <property type="molecule type" value="Genomic_DNA"/>
</dbReference>
<reference evidence="1 2" key="1">
    <citation type="submission" date="2019-05" db="EMBL/GenBank/DDBJ databases">
        <title>The metagenome of a microbial culture collection derived from dairy environment covers the genomic content of the human microbiome.</title>
        <authorList>
            <person name="Roder T."/>
            <person name="Wuthrich D."/>
            <person name="Sattari Z."/>
            <person name="Von Ah U."/>
            <person name="Bar C."/>
            <person name="Ronchi F."/>
            <person name="Macpherson A.J."/>
            <person name="Ganal-Vonarburg S.C."/>
            <person name="Bruggmann R."/>
            <person name="Vergeres G."/>
        </authorList>
    </citation>
    <scope>NUCLEOTIDE SEQUENCE [LARGE SCALE GENOMIC DNA]</scope>
    <source>
        <strain evidence="1 2">FAM 24227</strain>
    </source>
</reference>
<proteinExistence type="predicted"/>
<accession>A0A5R9EG01</accession>
<dbReference type="AlphaFoldDB" id="A0A5R9EG01"/>